<feature type="compositionally biased region" description="Polar residues" evidence="1">
    <location>
        <begin position="344"/>
        <end position="353"/>
    </location>
</feature>
<gene>
    <name evidence="2" type="ORF">BDFB_012198</name>
</gene>
<dbReference type="PANTHER" id="PTHR33480:SF1">
    <property type="entry name" value="TYR RECOMBINASE DOMAIN-CONTAINING PROTEIN"/>
    <property type="match status" value="1"/>
</dbReference>
<dbReference type="OrthoDB" id="10066972at2759"/>
<feature type="region of interest" description="Disordered" evidence="1">
    <location>
        <begin position="332"/>
        <end position="353"/>
    </location>
</feature>
<protein>
    <submittedName>
        <fullName evidence="2">Uncharacterized protein</fullName>
    </submittedName>
</protein>
<evidence type="ECO:0000256" key="1">
    <source>
        <dbReference type="SAM" id="MobiDB-lite"/>
    </source>
</evidence>
<evidence type="ECO:0000313" key="3">
    <source>
        <dbReference type="Proteomes" id="UP000292052"/>
    </source>
</evidence>
<keyword evidence="3" id="KW-1185">Reference proteome</keyword>
<proteinExistence type="predicted"/>
<dbReference type="Proteomes" id="UP000292052">
    <property type="component" value="Unassembled WGS sequence"/>
</dbReference>
<dbReference type="PANTHER" id="PTHR33480">
    <property type="entry name" value="SET DOMAIN-CONTAINING PROTEIN-RELATED"/>
    <property type="match status" value="1"/>
</dbReference>
<comment type="caution">
    <text evidence="2">The sequence shown here is derived from an EMBL/GenBank/DDBJ whole genome shotgun (WGS) entry which is preliminary data.</text>
</comment>
<dbReference type="AlphaFoldDB" id="A0A482W666"/>
<evidence type="ECO:0000313" key="2">
    <source>
        <dbReference type="EMBL" id="RZC40217.1"/>
    </source>
</evidence>
<dbReference type="EMBL" id="QDEB01027949">
    <property type="protein sequence ID" value="RZC40217.1"/>
    <property type="molecule type" value="Genomic_DNA"/>
</dbReference>
<feature type="compositionally biased region" description="Acidic residues" evidence="1">
    <location>
        <begin position="332"/>
        <end position="343"/>
    </location>
</feature>
<dbReference type="STRING" id="1661398.A0A482W666"/>
<reference evidence="2 3" key="1">
    <citation type="submission" date="2017-03" db="EMBL/GenBank/DDBJ databases">
        <title>Genome of the blue death feigning beetle - Asbolus verrucosus.</title>
        <authorList>
            <person name="Rider S.D."/>
        </authorList>
    </citation>
    <scope>NUCLEOTIDE SEQUENCE [LARGE SCALE GENOMIC DNA]</scope>
    <source>
        <strain evidence="2">Butters</strain>
        <tissue evidence="2">Head and leg muscle</tissue>
    </source>
</reference>
<name>A0A482W666_ASBVE</name>
<feature type="non-terminal residue" evidence="2">
    <location>
        <position position="353"/>
    </location>
</feature>
<organism evidence="2 3">
    <name type="scientific">Asbolus verrucosus</name>
    <name type="common">Desert ironclad beetle</name>
    <dbReference type="NCBI Taxonomy" id="1661398"/>
    <lineage>
        <taxon>Eukaryota</taxon>
        <taxon>Metazoa</taxon>
        <taxon>Ecdysozoa</taxon>
        <taxon>Arthropoda</taxon>
        <taxon>Hexapoda</taxon>
        <taxon>Insecta</taxon>
        <taxon>Pterygota</taxon>
        <taxon>Neoptera</taxon>
        <taxon>Endopterygota</taxon>
        <taxon>Coleoptera</taxon>
        <taxon>Polyphaga</taxon>
        <taxon>Cucujiformia</taxon>
        <taxon>Tenebrionidae</taxon>
        <taxon>Pimeliinae</taxon>
        <taxon>Asbolus</taxon>
    </lineage>
</organism>
<sequence length="353" mass="40639">MATVCSNKMRELARLLIELRKCNNNDNFELMNALDPVMFNTVIECATKIGGYDPQSKSYRAPSLSAHIGTSLKQASDLLIRLILKQDSSIRCDDKEKKKRCQWTTEISSVAFKNLNENKWNKPIILPLTRDILKFKEYVTQIANKSVLALRENPNNVKEFKNLVDATLTLTILCNRKRIGDVQYTTYLQNFSSINQEECMNSLSTSEKNLTRHYKRVVTGGKDTNRWPRGDVVIRKFAKKANLEYPKEITSNKIRKQIATVMQILNLNREESEQFAHFMGHTEKTHNEFYKLPQDVYQTAKISKLLILMDKGGGEQYKGKSLNEIDIDPQLEYAESEEQEEEISTTVPVSTLR</sequence>
<accession>A0A482W666</accession>